<evidence type="ECO:0000313" key="3">
    <source>
        <dbReference type="Proteomes" id="UP000054272"/>
    </source>
</evidence>
<name>A0ABR5BXI2_9TREE</name>
<evidence type="ECO:0000313" key="2">
    <source>
        <dbReference type="EMBL" id="KIR80353.1"/>
    </source>
</evidence>
<proteinExistence type="predicted"/>
<dbReference type="Proteomes" id="UP000054272">
    <property type="component" value="Unassembled WGS sequence"/>
</dbReference>
<dbReference type="InterPro" id="IPR036291">
    <property type="entry name" value="NAD(P)-bd_dom_sf"/>
</dbReference>
<dbReference type="SUPFAM" id="SSF51735">
    <property type="entry name" value="NAD(P)-binding Rossmann-fold domains"/>
    <property type="match status" value="1"/>
</dbReference>
<dbReference type="Pfam" id="PF01408">
    <property type="entry name" value="GFO_IDH_MocA"/>
    <property type="match status" value="1"/>
</dbReference>
<keyword evidence="3" id="KW-1185">Reference proteome</keyword>
<dbReference type="EMBL" id="KN848633">
    <property type="protein sequence ID" value="KIR80353.1"/>
    <property type="molecule type" value="Genomic_DNA"/>
</dbReference>
<organism evidence="2 3">
    <name type="scientific">Cryptococcus gattii EJB2</name>
    <dbReference type="NCBI Taxonomy" id="1296103"/>
    <lineage>
        <taxon>Eukaryota</taxon>
        <taxon>Fungi</taxon>
        <taxon>Dikarya</taxon>
        <taxon>Basidiomycota</taxon>
        <taxon>Agaricomycotina</taxon>
        <taxon>Tremellomycetes</taxon>
        <taxon>Tremellales</taxon>
        <taxon>Cryptococcaceae</taxon>
        <taxon>Cryptococcus</taxon>
        <taxon>Cryptococcus gattii species complex</taxon>
    </lineage>
</organism>
<dbReference type="InterPro" id="IPR023282">
    <property type="entry name" value="HMG_CoA_Rdtase_N"/>
</dbReference>
<protein>
    <recommendedName>
        <fullName evidence="1">Gfo/Idh/MocA-like oxidoreductase N-terminal domain-containing protein</fullName>
    </recommendedName>
</protein>
<dbReference type="Gene3D" id="1.10.3270.10">
    <property type="entry name" value="HMGR, N-terminal domain"/>
    <property type="match status" value="1"/>
</dbReference>
<gene>
    <name evidence="2" type="ORF">I306_02611</name>
</gene>
<sequence length="194" mass="21283">MIYLGRANGDTVSLFELSIILLVAQNLIYTPTLVIHAGKLAPLTLNWGIISGDISTNSAHHLPIDPASRNTRDGNHEIAAKALRGNHGLGERKCTTILYGTTHVLHHCNAKHALWAGKHVLLEKPVCLEVEELDELIKIVKRMSRFFMGNDAELCELASSSSFTPSRRSSSPVFSQAIKITDLTPFQPLPILAE</sequence>
<dbReference type="InterPro" id="IPR000683">
    <property type="entry name" value="Gfo/Idh/MocA-like_OxRdtase_N"/>
</dbReference>
<accession>A0ABR5BXI2</accession>
<feature type="domain" description="Gfo/Idh/MocA-like oxidoreductase N-terminal" evidence="1">
    <location>
        <begin position="100"/>
        <end position="147"/>
    </location>
</feature>
<evidence type="ECO:0000259" key="1">
    <source>
        <dbReference type="Pfam" id="PF01408"/>
    </source>
</evidence>
<reference evidence="2 3" key="1">
    <citation type="submission" date="2015-01" db="EMBL/GenBank/DDBJ databases">
        <title>The Genome Sequence of Cryptococcus gattii EJB2.</title>
        <authorList>
            <consortium name="The Broad Institute Genomics Platform"/>
            <person name="Cuomo C."/>
            <person name="Litvintseva A."/>
            <person name="Chen Y."/>
            <person name="Heitman J."/>
            <person name="Sun S."/>
            <person name="Springer D."/>
            <person name="Dromer F."/>
            <person name="Young S."/>
            <person name="Zeng Q."/>
            <person name="Gargeya S."/>
            <person name="Abouelleil A."/>
            <person name="Alvarado L."/>
            <person name="Chapman S.B."/>
            <person name="Gainer-Dewar J."/>
            <person name="Goldberg J."/>
            <person name="Griggs A."/>
            <person name="Gujja S."/>
            <person name="Hansen M."/>
            <person name="Howarth C."/>
            <person name="Imamovic A."/>
            <person name="Larimer J."/>
            <person name="Murphy C."/>
            <person name="Naylor J."/>
            <person name="Pearson M."/>
            <person name="Priest M."/>
            <person name="Roberts A."/>
            <person name="Saif S."/>
            <person name="Shea T."/>
            <person name="Sykes S."/>
            <person name="Wortman J."/>
            <person name="Nusbaum C."/>
            <person name="Birren B."/>
        </authorList>
    </citation>
    <scope>NUCLEOTIDE SEQUENCE [LARGE SCALE GENOMIC DNA]</scope>
    <source>
        <strain evidence="2 3">EJB2</strain>
    </source>
</reference>